<dbReference type="AlphaFoldDB" id="A0A6J5WDR2"/>
<sequence length="59" mass="6475">MVNYLDDGVISDNMTSSDVVEDQKVEMRQNLTELEGSVQAARDDGFANGVLPLILSNEM</sequence>
<name>A0A6J5WDR2_PRUAR</name>
<keyword evidence="2" id="KW-1185">Reference proteome</keyword>
<gene>
    <name evidence="1" type="ORF">ORAREDHAP_LOCUS10085</name>
</gene>
<dbReference type="EMBL" id="CAEKKB010000001">
    <property type="protein sequence ID" value="CAB4297987.1"/>
    <property type="molecule type" value="Genomic_DNA"/>
</dbReference>
<evidence type="ECO:0000313" key="2">
    <source>
        <dbReference type="Proteomes" id="UP000507245"/>
    </source>
</evidence>
<dbReference type="Proteomes" id="UP000507245">
    <property type="component" value="Unassembled WGS sequence"/>
</dbReference>
<accession>A0A6J5WDR2</accession>
<organism evidence="1 2">
    <name type="scientific">Prunus armeniaca</name>
    <name type="common">Apricot</name>
    <name type="synonym">Armeniaca vulgaris</name>
    <dbReference type="NCBI Taxonomy" id="36596"/>
    <lineage>
        <taxon>Eukaryota</taxon>
        <taxon>Viridiplantae</taxon>
        <taxon>Streptophyta</taxon>
        <taxon>Embryophyta</taxon>
        <taxon>Tracheophyta</taxon>
        <taxon>Spermatophyta</taxon>
        <taxon>Magnoliopsida</taxon>
        <taxon>eudicotyledons</taxon>
        <taxon>Gunneridae</taxon>
        <taxon>Pentapetalae</taxon>
        <taxon>rosids</taxon>
        <taxon>fabids</taxon>
        <taxon>Rosales</taxon>
        <taxon>Rosaceae</taxon>
        <taxon>Amygdaloideae</taxon>
        <taxon>Amygdaleae</taxon>
        <taxon>Prunus</taxon>
    </lineage>
</organism>
<evidence type="ECO:0000313" key="1">
    <source>
        <dbReference type="EMBL" id="CAB4297987.1"/>
    </source>
</evidence>
<proteinExistence type="predicted"/>
<protein>
    <submittedName>
        <fullName evidence="1">Uncharacterized protein</fullName>
    </submittedName>
</protein>
<reference evidence="2" key="1">
    <citation type="journal article" date="2020" name="Genome Biol.">
        <title>Gamete binning: chromosome-level and haplotype-resolved genome assembly enabled by high-throughput single-cell sequencing of gamete genomes.</title>
        <authorList>
            <person name="Campoy J.A."/>
            <person name="Sun H."/>
            <person name="Goel M."/>
            <person name="Jiao W.-B."/>
            <person name="Folz-Donahue K."/>
            <person name="Wang N."/>
            <person name="Rubio M."/>
            <person name="Liu C."/>
            <person name="Kukat C."/>
            <person name="Ruiz D."/>
            <person name="Huettel B."/>
            <person name="Schneeberger K."/>
        </authorList>
    </citation>
    <scope>NUCLEOTIDE SEQUENCE [LARGE SCALE GENOMIC DNA]</scope>
    <source>
        <strain evidence="2">cv. Rojo Pasion</strain>
    </source>
</reference>